<keyword evidence="3 6" id="KW-0288">FMN</keyword>
<comment type="cofactor">
    <cofactor evidence="1 6 8">
        <name>FMN</name>
        <dbReference type="ChEBI" id="CHEBI:58210"/>
    </cofactor>
</comment>
<gene>
    <name evidence="10" type="primary">Dus4l</name>
    <name evidence="10" type="ORF">NPIL_678661</name>
</gene>
<dbReference type="InterPro" id="IPR013785">
    <property type="entry name" value="Aldolase_TIM"/>
</dbReference>
<feature type="domain" description="DUS-like FMN-binding" evidence="9">
    <location>
        <begin position="34"/>
        <end position="284"/>
    </location>
</feature>
<feature type="active site" description="Proton donor" evidence="7">
    <location>
        <position position="114"/>
    </location>
</feature>
<proteinExistence type="inferred from homology"/>
<evidence type="ECO:0000256" key="4">
    <source>
        <dbReference type="ARBA" id="ARBA00022694"/>
    </source>
</evidence>
<comment type="similarity">
    <text evidence="6">Belongs to the dus family.</text>
</comment>
<feature type="binding site" evidence="8">
    <location>
        <position position="184"/>
    </location>
    <ligand>
        <name>FMN</name>
        <dbReference type="ChEBI" id="CHEBI:58210"/>
    </ligand>
</feature>
<accession>A0A8X6J4Z0</accession>
<evidence type="ECO:0000256" key="2">
    <source>
        <dbReference type="ARBA" id="ARBA00022630"/>
    </source>
</evidence>
<evidence type="ECO:0000259" key="9">
    <source>
        <dbReference type="Pfam" id="PF01207"/>
    </source>
</evidence>
<evidence type="ECO:0000256" key="8">
    <source>
        <dbReference type="PIRSR" id="PIRSR006621-2"/>
    </source>
</evidence>
<dbReference type="InterPro" id="IPR035587">
    <property type="entry name" value="DUS-like_FMN-bd"/>
</dbReference>
<dbReference type="GO" id="GO:0017150">
    <property type="term" value="F:tRNA dihydrouridine synthase activity"/>
    <property type="evidence" value="ECO:0007669"/>
    <property type="project" value="InterPro"/>
</dbReference>
<keyword evidence="8" id="KW-0547">Nucleotide-binding</keyword>
<keyword evidence="4 6" id="KW-0819">tRNA processing</keyword>
<feature type="binding site" evidence="8">
    <location>
        <position position="85"/>
    </location>
    <ligand>
        <name>FMN</name>
        <dbReference type="ChEBI" id="CHEBI:58210"/>
    </ligand>
</feature>
<dbReference type="GO" id="GO:0050660">
    <property type="term" value="F:flavin adenine dinucleotide binding"/>
    <property type="evidence" value="ECO:0007669"/>
    <property type="project" value="InterPro"/>
</dbReference>
<evidence type="ECO:0000313" key="11">
    <source>
        <dbReference type="Proteomes" id="UP000887013"/>
    </source>
</evidence>
<dbReference type="PROSITE" id="PS01136">
    <property type="entry name" value="UPF0034"/>
    <property type="match status" value="1"/>
</dbReference>
<dbReference type="InterPro" id="IPR018517">
    <property type="entry name" value="tRNA_hU_synthase_CS"/>
</dbReference>
<dbReference type="CDD" id="cd02801">
    <property type="entry name" value="DUS_like_FMN"/>
    <property type="match status" value="1"/>
</dbReference>
<keyword evidence="5 6" id="KW-0560">Oxidoreductase</keyword>
<organism evidence="10 11">
    <name type="scientific">Nephila pilipes</name>
    <name type="common">Giant wood spider</name>
    <name type="synonym">Nephila maculata</name>
    <dbReference type="NCBI Taxonomy" id="299642"/>
    <lineage>
        <taxon>Eukaryota</taxon>
        <taxon>Metazoa</taxon>
        <taxon>Ecdysozoa</taxon>
        <taxon>Arthropoda</taxon>
        <taxon>Chelicerata</taxon>
        <taxon>Arachnida</taxon>
        <taxon>Araneae</taxon>
        <taxon>Araneomorphae</taxon>
        <taxon>Entelegynae</taxon>
        <taxon>Araneoidea</taxon>
        <taxon>Nephilidae</taxon>
        <taxon>Nephila</taxon>
    </lineage>
</organism>
<dbReference type="SUPFAM" id="SSF51395">
    <property type="entry name" value="FMN-linked oxidoreductases"/>
    <property type="match status" value="1"/>
</dbReference>
<dbReference type="EMBL" id="BMAW01088618">
    <property type="protein sequence ID" value="GFS35598.1"/>
    <property type="molecule type" value="Genomic_DNA"/>
</dbReference>
<keyword evidence="11" id="KW-1185">Reference proteome</keyword>
<dbReference type="EC" id="1.3.1.-" evidence="6"/>
<evidence type="ECO:0000256" key="5">
    <source>
        <dbReference type="ARBA" id="ARBA00023002"/>
    </source>
</evidence>
<reference evidence="10" key="1">
    <citation type="submission" date="2020-08" db="EMBL/GenBank/DDBJ databases">
        <title>Multicomponent nature underlies the extraordinary mechanical properties of spider dragline silk.</title>
        <authorList>
            <person name="Kono N."/>
            <person name="Nakamura H."/>
            <person name="Mori M."/>
            <person name="Yoshida Y."/>
            <person name="Ohtoshi R."/>
            <person name="Malay A.D."/>
            <person name="Moran D.A.P."/>
            <person name="Tomita M."/>
            <person name="Numata K."/>
            <person name="Arakawa K."/>
        </authorList>
    </citation>
    <scope>NUCLEOTIDE SEQUENCE</scope>
</reference>
<keyword evidence="2 6" id="KW-0285">Flavoprotein</keyword>
<protein>
    <recommendedName>
        <fullName evidence="6">tRNA-dihydrouridine synthase</fullName>
        <ecNumber evidence="6">1.3.1.-</ecNumber>
    </recommendedName>
</protein>
<dbReference type="Gene3D" id="3.20.20.70">
    <property type="entry name" value="Aldolase class I"/>
    <property type="match status" value="1"/>
</dbReference>
<dbReference type="PIRSF" id="PIRSF006621">
    <property type="entry name" value="Dus"/>
    <property type="match status" value="1"/>
</dbReference>
<evidence type="ECO:0000256" key="3">
    <source>
        <dbReference type="ARBA" id="ARBA00022643"/>
    </source>
</evidence>
<dbReference type="InterPro" id="IPR001269">
    <property type="entry name" value="DUS_fam"/>
</dbReference>
<sequence>MIKHISCGRKRFTVGLDGKSQLPTALDVWGLSKNVLELPFRMLVRKYGCDVAFTPMIVSHSFIESEKARNCDFTTTIGDRPLIVQFAARHGTELADAAEIIYRYSDGVDLNCGCPQRWAIAEGYGACLLNKPDLIHDMIQQVRNRITDTKYTVSLKIRLHDDIRQSVEFCRQAEQAGASWISVHGRTKSQRTEAVNLDAIKIIKENLTIPVVGNGDVFHLNDAIKFQDSTGVDGVMSARGLLQNPSLFSGTEITSSSCIKDWINLSISFGTSFTNIHHHLMFMLGKVMPKSERKIFNSYTSLSSVIDHINMYSL</sequence>
<feature type="binding site" evidence="8">
    <location>
        <begin position="238"/>
        <end position="239"/>
    </location>
    <ligand>
        <name>FMN</name>
        <dbReference type="ChEBI" id="CHEBI:58210"/>
    </ligand>
</feature>
<evidence type="ECO:0000256" key="7">
    <source>
        <dbReference type="PIRSR" id="PIRSR006621-1"/>
    </source>
</evidence>
<comment type="function">
    <text evidence="6">Catalyzes the synthesis of dihydrouridine, a modified base found in the D-loop of most tRNAs.</text>
</comment>
<dbReference type="PANTHER" id="PTHR11082:SF31">
    <property type="entry name" value="TRNA-DIHYDROURIDINE(20A_20B) SYNTHASE [NAD(P)+]-LIKE"/>
    <property type="match status" value="1"/>
</dbReference>
<evidence type="ECO:0000256" key="6">
    <source>
        <dbReference type="PIRNR" id="PIRNR006621"/>
    </source>
</evidence>
<dbReference type="AlphaFoldDB" id="A0A8X6J4Z0"/>
<dbReference type="Pfam" id="PF01207">
    <property type="entry name" value="Dus"/>
    <property type="match status" value="1"/>
</dbReference>
<evidence type="ECO:0000313" key="10">
    <source>
        <dbReference type="EMBL" id="GFS35598.1"/>
    </source>
</evidence>
<comment type="caution">
    <text evidence="10">The sequence shown here is derived from an EMBL/GenBank/DDBJ whole genome shotgun (WGS) entry which is preliminary data.</text>
</comment>
<dbReference type="OrthoDB" id="9977870at2759"/>
<evidence type="ECO:0000256" key="1">
    <source>
        <dbReference type="ARBA" id="ARBA00001917"/>
    </source>
</evidence>
<dbReference type="Proteomes" id="UP000887013">
    <property type="component" value="Unassembled WGS sequence"/>
</dbReference>
<dbReference type="PANTHER" id="PTHR11082">
    <property type="entry name" value="TRNA-DIHYDROURIDINE SYNTHASE"/>
    <property type="match status" value="1"/>
</dbReference>
<name>A0A8X6J4Z0_NEPPI</name>